<evidence type="ECO:0000256" key="4">
    <source>
        <dbReference type="SAM" id="MobiDB-lite"/>
    </source>
</evidence>
<keyword evidence="6" id="KW-1185">Reference proteome</keyword>
<gene>
    <name evidence="5" type="ORF">L211DRAFT_439238</name>
</gene>
<feature type="repeat" description="ANK" evidence="3">
    <location>
        <begin position="202"/>
        <end position="234"/>
    </location>
</feature>
<evidence type="ECO:0000256" key="2">
    <source>
        <dbReference type="ARBA" id="ARBA00023043"/>
    </source>
</evidence>
<organism evidence="5 6">
    <name type="scientific">Terfezia boudieri ATCC MYA-4762</name>
    <dbReference type="NCBI Taxonomy" id="1051890"/>
    <lineage>
        <taxon>Eukaryota</taxon>
        <taxon>Fungi</taxon>
        <taxon>Dikarya</taxon>
        <taxon>Ascomycota</taxon>
        <taxon>Pezizomycotina</taxon>
        <taxon>Pezizomycetes</taxon>
        <taxon>Pezizales</taxon>
        <taxon>Pezizaceae</taxon>
        <taxon>Terfezia</taxon>
    </lineage>
</organism>
<dbReference type="Proteomes" id="UP000267821">
    <property type="component" value="Unassembled WGS sequence"/>
</dbReference>
<dbReference type="EMBL" id="ML121559">
    <property type="protein sequence ID" value="RPB21506.1"/>
    <property type="molecule type" value="Genomic_DNA"/>
</dbReference>
<feature type="region of interest" description="Disordered" evidence="4">
    <location>
        <begin position="160"/>
        <end position="179"/>
    </location>
</feature>
<accession>A0A3N4LFL1</accession>
<evidence type="ECO:0000313" key="5">
    <source>
        <dbReference type="EMBL" id="RPB21506.1"/>
    </source>
</evidence>
<reference evidence="5 6" key="1">
    <citation type="journal article" date="2018" name="Nat. Ecol. Evol.">
        <title>Pezizomycetes genomes reveal the molecular basis of ectomycorrhizal truffle lifestyle.</title>
        <authorList>
            <person name="Murat C."/>
            <person name="Payen T."/>
            <person name="Noel B."/>
            <person name="Kuo A."/>
            <person name="Morin E."/>
            <person name="Chen J."/>
            <person name="Kohler A."/>
            <person name="Krizsan K."/>
            <person name="Balestrini R."/>
            <person name="Da Silva C."/>
            <person name="Montanini B."/>
            <person name="Hainaut M."/>
            <person name="Levati E."/>
            <person name="Barry K.W."/>
            <person name="Belfiori B."/>
            <person name="Cichocki N."/>
            <person name="Clum A."/>
            <person name="Dockter R.B."/>
            <person name="Fauchery L."/>
            <person name="Guy J."/>
            <person name="Iotti M."/>
            <person name="Le Tacon F."/>
            <person name="Lindquist E.A."/>
            <person name="Lipzen A."/>
            <person name="Malagnac F."/>
            <person name="Mello A."/>
            <person name="Molinier V."/>
            <person name="Miyauchi S."/>
            <person name="Poulain J."/>
            <person name="Riccioni C."/>
            <person name="Rubini A."/>
            <person name="Sitrit Y."/>
            <person name="Splivallo R."/>
            <person name="Traeger S."/>
            <person name="Wang M."/>
            <person name="Zifcakova L."/>
            <person name="Wipf D."/>
            <person name="Zambonelli A."/>
            <person name="Paolocci F."/>
            <person name="Nowrousian M."/>
            <person name="Ottonello S."/>
            <person name="Baldrian P."/>
            <person name="Spatafora J.W."/>
            <person name="Henrissat B."/>
            <person name="Nagy L.G."/>
            <person name="Aury J.M."/>
            <person name="Wincker P."/>
            <person name="Grigoriev I.V."/>
            <person name="Bonfante P."/>
            <person name="Martin F.M."/>
        </authorList>
    </citation>
    <scope>NUCLEOTIDE SEQUENCE [LARGE SCALE GENOMIC DNA]</scope>
    <source>
        <strain evidence="5 6">ATCC MYA-4762</strain>
    </source>
</reference>
<evidence type="ECO:0000313" key="6">
    <source>
        <dbReference type="Proteomes" id="UP000267821"/>
    </source>
</evidence>
<dbReference type="InterPro" id="IPR002110">
    <property type="entry name" value="Ankyrin_rpt"/>
</dbReference>
<dbReference type="AlphaFoldDB" id="A0A3N4LFL1"/>
<dbReference type="OrthoDB" id="823504at2759"/>
<dbReference type="Pfam" id="PF00023">
    <property type="entry name" value="Ank"/>
    <property type="match status" value="1"/>
</dbReference>
<evidence type="ECO:0000256" key="1">
    <source>
        <dbReference type="ARBA" id="ARBA00022737"/>
    </source>
</evidence>
<keyword evidence="2 3" id="KW-0040">ANK repeat</keyword>
<dbReference type="InParanoid" id="A0A3N4LFL1"/>
<keyword evidence="1" id="KW-0677">Repeat</keyword>
<dbReference type="SUPFAM" id="SSF48403">
    <property type="entry name" value="Ankyrin repeat"/>
    <property type="match status" value="1"/>
</dbReference>
<protein>
    <submittedName>
        <fullName evidence="5">Ankyrin</fullName>
    </submittedName>
</protein>
<sequence length="296" mass="32440">MIDASTRLRRAIINNDLLLVKRILKNTPSTLTTPTPPTLTLHPTSPTTPTSLTTLPTTGFTPLHLASTTPNSLPIVTHLIDIHHHESSCISRDNNGNTPLMIACQHNNIPVVDFLARRFPKCLDWKNKLGLTALMIAAKMGFEGCVKVLLEAGRDWGGRGAEKRGGELEGDHKEGLQAGEEDRYDGYESFFPGVDIDAVDGAGNTALHYASAYGHLKTIRTLIEYNASPHIQNRHKYTPQEFSFTSQAEAYFTQLVAEKDARDVAHARITRAATPVPGRNEKQVNTPGRQRASSGS</sequence>
<name>A0A3N4LFL1_9PEZI</name>
<dbReference type="InterPro" id="IPR036770">
    <property type="entry name" value="Ankyrin_rpt-contain_sf"/>
</dbReference>
<dbReference type="PROSITE" id="PS50088">
    <property type="entry name" value="ANK_REPEAT"/>
    <property type="match status" value="1"/>
</dbReference>
<proteinExistence type="predicted"/>
<dbReference type="Pfam" id="PF12796">
    <property type="entry name" value="Ank_2"/>
    <property type="match status" value="1"/>
</dbReference>
<dbReference type="STRING" id="1051890.A0A3N4LFL1"/>
<feature type="compositionally biased region" description="Polar residues" evidence="4">
    <location>
        <begin position="283"/>
        <end position="296"/>
    </location>
</feature>
<dbReference type="PROSITE" id="PS50297">
    <property type="entry name" value="ANK_REP_REGION"/>
    <property type="match status" value="1"/>
</dbReference>
<dbReference type="PANTHER" id="PTHR24173:SF74">
    <property type="entry name" value="ANKYRIN REPEAT DOMAIN-CONTAINING PROTEIN 16"/>
    <property type="match status" value="1"/>
</dbReference>
<dbReference type="PANTHER" id="PTHR24173">
    <property type="entry name" value="ANKYRIN REPEAT CONTAINING"/>
    <property type="match status" value="1"/>
</dbReference>
<dbReference type="SMART" id="SM00248">
    <property type="entry name" value="ANK"/>
    <property type="match status" value="5"/>
</dbReference>
<feature type="region of interest" description="Disordered" evidence="4">
    <location>
        <begin position="29"/>
        <end position="50"/>
    </location>
</feature>
<dbReference type="Gene3D" id="1.25.40.20">
    <property type="entry name" value="Ankyrin repeat-containing domain"/>
    <property type="match status" value="2"/>
</dbReference>
<feature type="region of interest" description="Disordered" evidence="4">
    <location>
        <begin position="270"/>
        <end position="296"/>
    </location>
</feature>
<evidence type="ECO:0000256" key="3">
    <source>
        <dbReference type="PROSITE-ProRule" id="PRU00023"/>
    </source>
</evidence>